<dbReference type="PANTHER" id="PTHR43736:SF1">
    <property type="entry name" value="DIHYDRONEOPTERIN TRIPHOSPHATE DIPHOSPHATASE"/>
    <property type="match status" value="1"/>
</dbReference>
<dbReference type="STRING" id="1499967.U27_00848"/>
<gene>
    <name evidence="3" type="ORF">U27_00848</name>
</gene>
<evidence type="ECO:0000313" key="4">
    <source>
        <dbReference type="Proteomes" id="UP000030661"/>
    </source>
</evidence>
<organism evidence="3">
    <name type="scientific">Vecturithrix granuli</name>
    <dbReference type="NCBI Taxonomy" id="1499967"/>
    <lineage>
        <taxon>Bacteria</taxon>
        <taxon>Candidatus Moduliflexota</taxon>
        <taxon>Candidatus Vecturitrichia</taxon>
        <taxon>Candidatus Vecturitrichales</taxon>
        <taxon>Candidatus Vecturitrichaceae</taxon>
        <taxon>Candidatus Vecturithrix</taxon>
    </lineage>
</organism>
<accession>A0A081C8P5</accession>
<dbReference type="eggNOG" id="COG1051">
    <property type="taxonomic scope" value="Bacteria"/>
</dbReference>
<reference evidence="3" key="1">
    <citation type="journal article" date="2015" name="PeerJ">
        <title>First genomic representation of candidate bacterial phylum KSB3 points to enhanced environmental sensing as a trigger of wastewater bulking.</title>
        <authorList>
            <person name="Sekiguchi Y."/>
            <person name="Ohashi A."/>
            <person name="Parks D.H."/>
            <person name="Yamauchi T."/>
            <person name="Tyson G.W."/>
            <person name="Hugenholtz P."/>
        </authorList>
    </citation>
    <scope>NUCLEOTIDE SEQUENCE [LARGE SCALE GENOMIC DNA]</scope>
</reference>
<dbReference type="EMBL" id="DF820476">
    <property type="protein sequence ID" value="GAK60950.1"/>
    <property type="molecule type" value="Genomic_DNA"/>
</dbReference>
<dbReference type="PROSITE" id="PS51462">
    <property type="entry name" value="NUDIX"/>
    <property type="match status" value="1"/>
</dbReference>
<keyword evidence="1 3" id="KW-0378">Hydrolase</keyword>
<sequence>MLHRDQVLLIQRGQAPSKGKWTLPGGVIEVGESPEEALVREIKEECQVKICVQEIVEVVNRVLYDDQRKVLYHYVILDYLAYCQSDDDCQAKSVQAGSDVMNARWVSVHELEDYDTTDGVIDVIHKAIAFRDKR</sequence>
<dbReference type="Proteomes" id="UP000030661">
    <property type="component" value="Unassembled WGS sequence"/>
</dbReference>
<feature type="domain" description="Nudix hydrolase" evidence="2">
    <location>
        <begin position="1"/>
        <end position="129"/>
    </location>
</feature>
<dbReference type="AlphaFoldDB" id="A0A081C8P5"/>
<dbReference type="Pfam" id="PF00293">
    <property type="entry name" value="NUDIX"/>
    <property type="match status" value="1"/>
</dbReference>
<dbReference type="PANTHER" id="PTHR43736">
    <property type="entry name" value="ADP-RIBOSE PYROPHOSPHATASE"/>
    <property type="match status" value="1"/>
</dbReference>
<dbReference type="CDD" id="cd04673">
    <property type="entry name" value="NUDIX_ADPRase"/>
    <property type="match status" value="1"/>
</dbReference>
<evidence type="ECO:0000256" key="1">
    <source>
        <dbReference type="ARBA" id="ARBA00022801"/>
    </source>
</evidence>
<dbReference type="PRINTS" id="PR00502">
    <property type="entry name" value="NUDIXFAMILY"/>
</dbReference>
<dbReference type="InterPro" id="IPR015797">
    <property type="entry name" value="NUDIX_hydrolase-like_dom_sf"/>
</dbReference>
<proteinExistence type="predicted"/>
<dbReference type="InterPro" id="IPR020476">
    <property type="entry name" value="Nudix_hydrolase"/>
</dbReference>
<name>A0A081C8P5_VECG1</name>
<dbReference type="HOGENOM" id="CLU_037162_20_2_0"/>
<evidence type="ECO:0000259" key="2">
    <source>
        <dbReference type="PROSITE" id="PS51462"/>
    </source>
</evidence>
<dbReference type="GO" id="GO:0016787">
    <property type="term" value="F:hydrolase activity"/>
    <property type="evidence" value="ECO:0007669"/>
    <property type="project" value="UniProtKB-KW"/>
</dbReference>
<dbReference type="InterPro" id="IPR000086">
    <property type="entry name" value="NUDIX_hydrolase_dom"/>
</dbReference>
<dbReference type="SUPFAM" id="SSF55811">
    <property type="entry name" value="Nudix"/>
    <property type="match status" value="1"/>
</dbReference>
<keyword evidence="4" id="KW-1185">Reference proteome</keyword>
<evidence type="ECO:0000313" key="3">
    <source>
        <dbReference type="EMBL" id="GAK60950.1"/>
    </source>
</evidence>
<protein>
    <submittedName>
        <fullName evidence="3">NUDIX hydrolase</fullName>
    </submittedName>
</protein>
<dbReference type="Gene3D" id="3.90.79.10">
    <property type="entry name" value="Nucleoside Triphosphate Pyrophosphohydrolase"/>
    <property type="match status" value="1"/>
</dbReference>